<proteinExistence type="predicted"/>
<dbReference type="AlphaFoldDB" id="A0A4C1WF11"/>
<evidence type="ECO:0000313" key="1">
    <source>
        <dbReference type="EMBL" id="GBP49440.1"/>
    </source>
</evidence>
<keyword evidence="2" id="KW-1185">Reference proteome</keyword>
<comment type="caution">
    <text evidence="1">The sequence shown here is derived from an EMBL/GenBank/DDBJ whole genome shotgun (WGS) entry which is preliminary data.</text>
</comment>
<accession>A0A4C1WF11</accession>
<gene>
    <name evidence="1" type="ORF">EVAR_25652_1</name>
</gene>
<protein>
    <submittedName>
        <fullName evidence="1">Uncharacterized protein</fullName>
    </submittedName>
</protein>
<organism evidence="1 2">
    <name type="scientific">Eumeta variegata</name>
    <name type="common">Bagworm moth</name>
    <name type="synonym">Eumeta japonica</name>
    <dbReference type="NCBI Taxonomy" id="151549"/>
    <lineage>
        <taxon>Eukaryota</taxon>
        <taxon>Metazoa</taxon>
        <taxon>Ecdysozoa</taxon>
        <taxon>Arthropoda</taxon>
        <taxon>Hexapoda</taxon>
        <taxon>Insecta</taxon>
        <taxon>Pterygota</taxon>
        <taxon>Neoptera</taxon>
        <taxon>Endopterygota</taxon>
        <taxon>Lepidoptera</taxon>
        <taxon>Glossata</taxon>
        <taxon>Ditrysia</taxon>
        <taxon>Tineoidea</taxon>
        <taxon>Psychidae</taxon>
        <taxon>Oiketicinae</taxon>
        <taxon>Eumeta</taxon>
    </lineage>
</organism>
<dbReference type="Proteomes" id="UP000299102">
    <property type="component" value="Unassembled WGS sequence"/>
</dbReference>
<evidence type="ECO:0000313" key="2">
    <source>
        <dbReference type="Proteomes" id="UP000299102"/>
    </source>
</evidence>
<name>A0A4C1WF11_EUMVA</name>
<sequence length="151" mass="17024">MLTGGSDRGKHSLRRRHYEPQEMIIKMNDSMKNRNMRPLPFHHPKTIFHQRTRSSITYPIPSQEAGTTLVSVLESRVSMSNDDHLYTLGGEGKEGKLRSSAICTVIYRYKYPYGARTAPDEWRGTGLSVGPSGSHSKQREGLATGIVRCFD</sequence>
<dbReference type="EMBL" id="BGZK01000545">
    <property type="protein sequence ID" value="GBP49440.1"/>
    <property type="molecule type" value="Genomic_DNA"/>
</dbReference>
<reference evidence="1 2" key="1">
    <citation type="journal article" date="2019" name="Commun. Biol.">
        <title>The bagworm genome reveals a unique fibroin gene that provides high tensile strength.</title>
        <authorList>
            <person name="Kono N."/>
            <person name="Nakamura H."/>
            <person name="Ohtoshi R."/>
            <person name="Tomita M."/>
            <person name="Numata K."/>
            <person name="Arakawa K."/>
        </authorList>
    </citation>
    <scope>NUCLEOTIDE SEQUENCE [LARGE SCALE GENOMIC DNA]</scope>
</reference>